<evidence type="ECO:0000313" key="2">
    <source>
        <dbReference type="Proteomes" id="UP000635565"/>
    </source>
</evidence>
<accession>A0ABQ3VQI0</accession>
<gene>
    <name evidence="1" type="ORF">KSZ_56540</name>
</gene>
<comment type="caution">
    <text evidence="1">The sequence shown here is derived from an EMBL/GenBank/DDBJ whole genome shotgun (WGS) entry which is preliminary data.</text>
</comment>
<reference evidence="1 2" key="1">
    <citation type="journal article" date="2021" name="Int. J. Syst. Evol. Microbiol.">
        <title>Reticulibacter mediterranei gen. nov., sp. nov., within the new family Reticulibacteraceae fam. nov., and Ktedonospora formicarum gen. nov., sp. nov., Ktedonobacter robiniae sp. nov., Dictyobacter formicarum sp. nov. and Dictyobacter arantiisoli sp. nov., belonging to the class Ktedonobacteria.</title>
        <authorList>
            <person name="Yabe S."/>
            <person name="Zheng Y."/>
            <person name="Wang C.M."/>
            <person name="Sakai Y."/>
            <person name="Abe K."/>
            <person name="Yokota A."/>
            <person name="Donadio S."/>
            <person name="Cavaletti L."/>
            <person name="Monciardini P."/>
        </authorList>
    </citation>
    <scope>NUCLEOTIDE SEQUENCE [LARGE SCALE GENOMIC DNA]</scope>
    <source>
        <strain evidence="1 2">SOSP1-9</strain>
    </source>
</reference>
<dbReference type="Proteomes" id="UP000635565">
    <property type="component" value="Unassembled WGS sequence"/>
</dbReference>
<organism evidence="1 2">
    <name type="scientific">Dictyobacter formicarum</name>
    <dbReference type="NCBI Taxonomy" id="2778368"/>
    <lineage>
        <taxon>Bacteria</taxon>
        <taxon>Bacillati</taxon>
        <taxon>Chloroflexota</taxon>
        <taxon>Ktedonobacteria</taxon>
        <taxon>Ktedonobacterales</taxon>
        <taxon>Dictyobacteraceae</taxon>
        <taxon>Dictyobacter</taxon>
    </lineage>
</organism>
<name>A0ABQ3VQI0_9CHLR</name>
<protein>
    <submittedName>
        <fullName evidence="1">Uncharacterized protein</fullName>
    </submittedName>
</protein>
<sequence length="167" mass="19352">MVFELFKRKKTVLTMQVGEENKRKLNQHQRQLVEALCAVRIDRHEDDRYDCSNIGQRHQCLSNFSLDIVGHALHVNAEEGIYRQVTQILIKLYSMSKKYDGTLLASDVISFYDGVNRLAMSFESFEAPGSWRFSLELLSDSPHVLQRWTEQGYRSDALPLKIVFVTP</sequence>
<evidence type="ECO:0000313" key="1">
    <source>
        <dbReference type="EMBL" id="GHO87648.1"/>
    </source>
</evidence>
<dbReference type="RefSeq" id="WP_201365189.1">
    <property type="nucleotide sequence ID" value="NZ_BNJJ01000018.1"/>
</dbReference>
<dbReference type="EMBL" id="BNJJ01000018">
    <property type="protein sequence ID" value="GHO87648.1"/>
    <property type="molecule type" value="Genomic_DNA"/>
</dbReference>
<proteinExistence type="predicted"/>
<keyword evidence="2" id="KW-1185">Reference proteome</keyword>